<gene>
    <name evidence="2" type="ORF">KSW38_18675</name>
</gene>
<dbReference type="CDD" id="cd06259">
    <property type="entry name" value="YdcF-like"/>
    <property type="match status" value="1"/>
</dbReference>
<keyword evidence="3" id="KW-1185">Reference proteome</keyword>
<dbReference type="EMBL" id="JAHOPC010000013">
    <property type="protein sequence ID" value="MBU8868321.1"/>
    <property type="molecule type" value="Genomic_DNA"/>
</dbReference>
<comment type="caution">
    <text evidence="2">The sequence shown here is derived from an EMBL/GenBank/DDBJ whole genome shotgun (WGS) entry which is preliminary data.</text>
</comment>
<dbReference type="InterPro" id="IPR003848">
    <property type="entry name" value="DUF218"/>
</dbReference>
<protein>
    <submittedName>
        <fullName evidence="2">YdcF family protein</fullName>
    </submittedName>
</protein>
<evidence type="ECO:0000259" key="1">
    <source>
        <dbReference type="Pfam" id="PF02698"/>
    </source>
</evidence>
<evidence type="ECO:0000313" key="2">
    <source>
        <dbReference type="EMBL" id="MBU8868321.1"/>
    </source>
</evidence>
<feature type="domain" description="DUF218" evidence="1">
    <location>
        <begin position="27"/>
        <end position="133"/>
    </location>
</feature>
<dbReference type="Pfam" id="PF02698">
    <property type="entry name" value="DUF218"/>
    <property type="match status" value="1"/>
</dbReference>
<accession>A0ABS6I9D4</accession>
<evidence type="ECO:0000313" key="3">
    <source>
        <dbReference type="Proteomes" id="UP000824166"/>
    </source>
</evidence>
<proteinExistence type="predicted"/>
<name>A0ABS6I9D4_9MICC</name>
<dbReference type="Proteomes" id="UP000824166">
    <property type="component" value="Unassembled WGS sequence"/>
</dbReference>
<sequence>MAIALIWLIAAFQFFYSPPRVVPHRTDAIVVLGGLSKERLPVAQELQESLDIPILVVSTTGLSGNVEGDALCHEDDDPDLICFRPSPLNTRGEARGLSELIAQNGWKSVTVVTSDYHLLRAGTLIRQCTSAEVQMVGSQPDLSAGAWLDRFVVETGGLIDVWMQPECSSR</sequence>
<reference evidence="2 3" key="1">
    <citation type="submission" date="2021-06" db="EMBL/GenBank/DDBJ databases">
        <authorList>
            <person name="Jeong J.W."/>
        </authorList>
    </citation>
    <scope>NUCLEOTIDE SEQUENCE [LARGE SCALE GENOMIC DNA]</scope>
    <source>
        <strain evidence="2 3">MMS21-TAE1-1</strain>
    </source>
</reference>
<organism evidence="2 3">
    <name type="scientific">Paenarthrobacter aromaticivorans</name>
    <dbReference type="NCBI Taxonomy" id="2849150"/>
    <lineage>
        <taxon>Bacteria</taxon>
        <taxon>Bacillati</taxon>
        <taxon>Actinomycetota</taxon>
        <taxon>Actinomycetes</taxon>
        <taxon>Micrococcales</taxon>
        <taxon>Micrococcaceae</taxon>
        <taxon>Paenarthrobacter</taxon>
    </lineage>
</organism>